<dbReference type="SMART" id="SM00260">
    <property type="entry name" value="CheW"/>
    <property type="match status" value="1"/>
</dbReference>
<dbReference type="PANTHER" id="PTHR22617">
    <property type="entry name" value="CHEMOTAXIS SENSOR HISTIDINE KINASE-RELATED"/>
    <property type="match status" value="1"/>
</dbReference>
<dbReference type="Proteomes" id="UP000223596">
    <property type="component" value="Unassembled WGS sequence"/>
</dbReference>
<dbReference type="GO" id="GO:0005829">
    <property type="term" value="C:cytosol"/>
    <property type="evidence" value="ECO:0007669"/>
    <property type="project" value="TreeGrafter"/>
</dbReference>
<dbReference type="Pfam" id="PF01584">
    <property type="entry name" value="CheW"/>
    <property type="match status" value="1"/>
</dbReference>
<dbReference type="SUPFAM" id="SSF50341">
    <property type="entry name" value="CheW-like"/>
    <property type="match status" value="1"/>
</dbReference>
<dbReference type="AlphaFoldDB" id="A0AB36TEP9"/>
<dbReference type="PANTHER" id="PTHR22617:SF23">
    <property type="entry name" value="CHEMOTAXIS PROTEIN CHEW"/>
    <property type="match status" value="1"/>
</dbReference>
<comment type="caution">
    <text evidence="2">The sequence shown here is derived from an EMBL/GenBank/DDBJ whole genome shotgun (WGS) entry which is preliminary data.</text>
</comment>
<gene>
    <name evidence="2" type="ORF">M972_11419</name>
</gene>
<dbReference type="InterPro" id="IPR036061">
    <property type="entry name" value="CheW-like_dom_sf"/>
</dbReference>
<dbReference type="RefSeq" id="WP_003514493.1">
    <property type="nucleotide sequence ID" value="NZ_CP013828.1"/>
</dbReference>
<dbReference type="GO" id="GO:0006935">
    <property type="term" value="P:chemotaxis"/>
    <property type="evidence" value="ECO:0007669"/>
    <property type="project" value="InterPro"/>
</dbReference>
<accession>A0AB36TEP9</accession>
<protein>
    <submittedName>
        <fullName evidence="2">Purine-binding chemotaxis protein CheW</fullName>
    </submittedName>
</protein>
<dbReference type="Gene3D" id="2.30.30.40">
    <property type="entry name" value="SH3 Domains"/>
    <property type="match status" value="1"/>
</dbReference>
<dbReference type="GeneID" id="35803657"/>
<reference evidence="2 3" key="1">
    <citation type="submission" date="2017-09" db="EMBL/GenBank/DDBJ databases">
        <title>Evaluation of Pacific Biosciences Sequencing Technology to Finishing C. thermocellum Genome Sequences.</title>
        <authorList>
            <person name="Brown S."/>
        </authorList>
    </citation>
    <scope>NUCLEOTIDE SEQUENCE [LARGE SCALE GENOMIC DNA]</scope>
    <source>
        <strain evidence="2 3">AD2</strain>
    </source>
</reference>
<organism evidence="2 3">
    <name type="scientific">Acetivibrio thermocellus AD2</name>
    <dbReference type="NCBI Taxonomy" id="1138384"/>
    <lineage>
        <taxon>Bacteria</taxon>
        <taxon>Bacillati</taxon>
        <taxon>Bacillota</taxon>
        <taxon>Clostridia</taxon>
        <taxon>Eubacteriales</taxon>
        <taxon>Oscillospiraceae</taxon>
        <taxon>Acetivibrio</taxon>
    </lineage>
</organism>
<proteinExistence type="predicted"/>
<dbReference type="PROSITE" id="PS50851">
    <property type="entry name" value="CHEW"/>
    <property type="match status" value="1"/>
</dbReference>
<feature type="domain" description="CheW-like" evidence="1">
    <location>
        <begin position="6"/>
        <end position="141"/>
    </location>
</feature>
<dbReference type="Gene3D" id="2.40.50.180">
    <property type="entry name" value="CheA-289, Domain 4"/>
    <property type="match status" value="1"/>
</dbReference>
<dbReference type="InterPro" id="IPR002545">
    <property type="entry name" value="CheW-lke_dom"/>
</dbReference>
<dbReference type="InterPro" id="IPR039315">
    <property type="entry name" value="CheW"/>
</dbReference>
<dbReference type="EMBL" id="PDBW01000001">
    <property type="protein sequence ID" value="PFH01680.1"/>
    <property type="molecule type" value="Genomic_DNA"/>
</dbReference>
<evidence type="ECO:0000313" key="2">
    <source>
        <dbReference type="EMBL" id="PFH01680.1"/>
    </source>
</evidence>
<dbReference type="GO" id="GO:0007165">
    <property type="term" value="P:signal transduction"/>
    <property type="evidence" value="ECO:0007669"/>
    <property type="project" value="InterPro"/>
</dbReference>
<evidence type="ECO:0000313" key="3">
    <source>
        <dbReference type="Proteomes" id="UP000223596"/>
    </source>
</evidence>
<evidence type="ECO:0000259" key="1">
    <source>
        <dbReference type="PROSITE" id="PS50851"/>
    </source>
</evidence>
<sequence length="141" mass="15786">MNELLTSLYVACELVNEKYALKISDVYEIIKMQNITPIPNSQPFLEGVINLRGKIIPVVNLHKRLGLTNYTPTKKTRIVVVKSRDEMIGVVVDKVNHVIRFSDIQPPPEMIAGIDGSYFEGIGITDEGVVSILKIDSVLYE</sequence>
<name>A0AB36TEP9_ACETH</name>